<evidence type="ECO:0000256" key="4">
    <source>
        <dbReference type="ARBA" id="ARBA00023125"/>
    </source>
</evidence>
<evidence type="ECO:0000256" key="7">
    <source>
        <dbReference type="SAM" id="MobiDB-lite"/>
    </source>
</evidence>
<gene>
    <name evidence="9" type="ORF">HRR80_005817</name>
</gene>
<keyword evidence="6" id="KW-0539">Nucleus</keyword>
<evidence type="ECO:0000259" key="8">
    <source>
        <dbReference type="PROSITE" id="PS50048"/>
    </source>
</evidence>
<dbReference type="Pfam" id="PF11951">
    <property type="entry name" value="Fungal_trans_2"/>
    <property type="match status" value="1"/>
</dbReference>
<dbReference type="InterPro" id="IPR021858">
    <property type="entry name" value="Fun_TF"/>
</dbReference>
<keyword evidence="4" id="KW-0238">DNA-binding</keyword>
<dbReference type="InterPro" id="IPR001138">
    <property type="entry name" value="Zn2Cys6_DnaBD"/>
</dbReference>
<dbReference type="GO" id="GO:0003677">
    <property type="term" value="F:DNA binding"/>
    <property type="evidence" value="ECO:0007669"/>
    <property type="project" value="UniProtKB-KW"/>
</dbReference>
<sequence length="601" mass="67859">MWSSNGAYALSLPSRPAGPSHVARSTSRPGTDLADANANSNPRLPIVARSAPSPSYHVAVRRRRASRPKVRTGCITCKIRRVKCDEAKPSCKRCTSTGRRCDGYEFLPQDATASSRSTSLLPPQAPPRVTFQHLYQPNSISKPFQGTTQERRIFHRFQYCTVPAFTGGSESGFWTKLVLRVGQDEPVIRNAIIALGTLHEDYQIRCGQYSPRLLKEDSYQDALKLYGKAVHQLHQRINVYSPTNAKLAIIASILFACFEVLRRDNMTAVFHYQTGMKALIREMERSKDGSSSLTPYSSGQPSKAIFQETPQSDMDEMLRVFARYDIQACTFSKDEAWPLSTHVDPVPLVLPTNLSLDQVRNHLDNLLVSVYQLVKSDLRMFRYWPADSVPMQWKLQRQDAIGIFDSWTPALEEFFQSQATQLSDADSRSLLGLRLQIKTAVIMLKTCIDSGPETTFDAFEDDFEDMVSKVEQMTAALGMPEAGPLDVDHIPFTMELGIIHPLFFVACKCRNWDIRRRAIAQLRRSGKEGVWEGPIMAVLARRIMVLEEEGLAYGDVVPEANRFHEIKKNVEYDNRSIRFDATRATDATCQYFSRFGETVAF</sequence>
<dbReference type="PANTHER" id="PTHR36206">
    <property type="entry name" value="ASPERCRYPTIN BIOSYNTHESIS CLUSTER-SPECIFIC TRANSCRIPTION REGULATOR ATNN-RELATED"/>
    <property type="match status" value="1"/>
</dbReference>
<dbReference type="EMBL" id="JAJGCB010000011">
    <property type="protein sequence ID" value="KAJ8990333.1"/>
    <property type="molecule type" value="Genomic_DNA"/>
</dbReference>
<reference evidence="9" key="1">
    <citation type="submission" date="2023-01" db="EMBL/GenBank/DDBJ databases">
        <title>Exophiala dermititidis isolated from Cystic Fibrosis Patient.</title>
        <authorList>
            <person name="Kurbessoian T."/>
            <person name="Crocker A."/>
            <person name="Murante D."/>
            <person name="Hogan D.A."/>
            <person name="Stajich J.E."/>
        </authorList>
    </citation>
    <scope>NUCLEOTIDE SEQUENCE</scope>
    <source>
        <strain evidence="9">Ex8</strain>
    </source>
</reference>
<feature type="domain" description="Zn(2)-C6 fungal-type" evidence="8">
    <location>
        <begin position="73"/>
        <end position="101"/>
    </location>
</feature>
<dbReference type="GO" id="GO:0008270">
    <property type="term" value="F:zinc ion binding"/>
    <property type="evidence" value="ECO:0007669"/>
    <property type="project" value="InterPro"/>
</dbReference>
<dbReference type="PROSITE" id="PS00463">
    <property type="entry name" value="ZN2_CY6_FUNGAL_1"/>
    <property type="match status" value="1"/>
</dbReference>
<evidence type="ECO:0000313" key="9">
    <source>
        <dbReference type="EMBL" id="KAJ8990333.1"/>
    </source>
</evidence>
<accession>A0AAN6ES86</accession>
<dbReference type="Pfam" id="PF00172">
    <property type="entry name" value="Zn_clus"/>
    <property type="match status" value="1"/>
</dbReference>
<organism evidence="9 10">
    <name type="scientific">Exophiala dermatitidis</name>
    <name type="common">Black yeast-like fungus</name>
    <name type="synonym">Wangiella dermatitidis</name>
    <dbReference type="NCBI Taxonomy" id="5970"/>
    <lineage>
        <taxon>Eukaryota</taxon>
        <taxon>Fungi</taxon>
        <taxon>Dikarya</taxon>
        <taxon>Ascomycota</taxon>
        <taxon>Pezizomycotina</taxon>
        <taxon>Eurotiomycetes</taxon>
        <taxon>Chaetothyriomycetidae</taxon>
        <taxon>Chaetothyriales</taxon>
        <taxon>Herpotrichiellaceae</taxon>
        <taxon>Exophiala</taxon>
    </lineage>
</organism>
<dbReference type="SMART" id="SM00066">
    <property type="entry name" value="GAL4"/>
    <property type="match status" value="1"/>
</dbReference>
<dbReference type="InterPro" id="IPR052360">
    <property type="entry name" value="Transcr_Regulatory_Proteins"/>
</dbReference>
<evidence type="ECO:0000256" key="1">
    <source>
        <dbReference type="ARBA" id="ARBA00022723"/>
    </source>
</evidence>
<dbReference type="Proteomes" id="UP001161757">
    <property type="component" value="Unassembled WGS sequence"/>
</dbReference>
<evidence type="ECO:0000256" key="3">
    <source>
        <dbReference type="ARBA" id="ARBA00023015"/>
    </source>
</evidence>
<dbReference type="CDD" id="cd00067">
    <property type="entry name" value="GAL4"/>
    <property type="match status" value="1"/>
</dbReference>
<evidence type="ECO:0000313" key="10">
    <source>
        <dbReference type="Proteomes" id="UP001161757"/>
    </source>
</evidence>
<evidence type="ECO:0000256" key="6">
    <source>
        <dbReference type="ARBA" id="ARBA00023242"/>
    </source>
</evidence>
<evidence type="ECO:0000256" key="2">
    <source>
        <dbReference type="ARBA" id="ARBA00022833"/>
    </source>
</evidence>
<name>A0AAN6ES86_EXODE</name>
<dbReference type="PANTHER" id="PTHR36206:SF12">
    <property type="entry name" value="ASPERCRYPTIN BIOSYNTHESIS CLUSTER-SPECIFIC TRANSCRIPTION REGULATOR ATNN-RELATED"/>
    <property type="match status" value="1"/>
</dbReference>
<keyword evidence="1" id="KW-0479">Metal-binding</keyword>
<keyword evidence="3" id="KW-0805">Transcription regulation</keyword>
<protein>
    <recommendedName>
        <fullName evidence="8">Zn(2)-C6 fungal-type domain-containing protein</fullName>
    </recommendedName>
</protein>
<comment type="caution">
    <text evidence="9">The sequence shown here is derived from an EMBL/GenBank/DDBJ whole genome shotgun (WGS) entry which is preliminary data.</text>
</comment>
<feature type="region of interest" description="Disordered" evidence="7">
    <location>
        <begin position="11"/>
        <end position="49"/>
    </location>
</feature>
<dbReference type="SUPFAM" id="SSF57701">
    <property type="entry name" value="Zn2/Cys6 DNA-binding domain"/>
    <property type="match status" value="1"/>
</dbReference>
<evidence type="ECO:0000256" key="5">
    <source>
        <dbReference type="ARBA" id="ARBA00023163"/>
    </source>
</evidence>
<dbReference type="AlphaFoldDB" id="A0AAN6ES86"/>
<proteinExistence type="predicted"/>
<keyword evidence="5" id="KW-0804">Transcription</keyword>
<dbReference type="PROSITE" id="PS50048">
    <property type="entry name" value="ZN2_CY6_FUNGAL_2"/>
    <property type="match status" value="1"/>
</dbReference>
<keyword evidence="2" id="KW-0862">Zinc</keyword>
<dbReference type="GO" id="GO:0000981">
    <property type="term" value="F:DNA-binding transcription factor activity, RNA polymerase II-specific"/>
    <property type="evidence" value="ECO:0007669"/>
    <property type="project" value="InterPro"/>
</dbReference>
<dbReference type="InterPro" id="IPR036864">
    <property type="entry name" value="Zn2-C6_fun-type_DNA-bd_sf"/>
</dbReference>
<dbReference type="Gene3D" id="4.10.240.10">
    <property type="entry name" value="Zn(2)-C6 fungal-type DNA-binding domain"/>
    <property type="match status" value="1"/>
</dbReference>